<keyword evidence="2" id="KW-0539">Nucleus</keyword>
<protein>
    <recommendedName>
        <fullName evidence="4">DUF4683 domain-containing protein</fullName>
    </recommendedName>
</protein>
<gene>
    <name evidence="5" type="ORF">AB205_0123550</name>
</gene>
<dbReference type="GO" id="GO:0001953">
    <property type="term" value="P:negative regulation of cell-matrix adhesion"/>
    <property type="evidence" value="ECO:0007669"/>
    <property type="project" value="TreeGrafter"/>
</dbReference>
<organism evidence="5 6">
    <name type="scientific">Aquarana catesbeiana</name>
    <name type="common">American bullfrog</name>
    <name type="synonym">Rana catesbeiana</name>
    <dbReference type="NCBI Taxonomy" id="8400"/>
    <lineage>
        <taxon>Eukaryota</taxon>
        <taxon>Metazoa</taxon>
        <taxon>Chordata</taxon>
        <taxon>Craniata</taxon>
        <taxon>Vertebrata</taxon>
        <taxon>Euteleostomi</taxon>
        <taxon>Amphibia</taxon>
        <taxon>Batrachia</taxon>
        <taxon>Anura</taxon>
        <taxon>Neobatrachia</taxon>
        <taxon>Ranoidea</taxon>
        <taxon>Ranidae</taxon>
        <taxon>Aquarana</taxon>
    </lineage>
</organism>
<name>A0A2G9PQW2_AQUCT</name>
<accession>A0A2G9PQW2</accession>
<dbReference type="OrthoDB" id="9878678at2759"/>
<dbReference type="PANTHER" id="PTHR46946:SF1">
    <property type="entry name" value="NEURITE EXTENSION AND MIGRATION FACTOR"/>
    <property type="match status" value="1"/>
</dbReference>
<keyword evidence="6" id="KW-1185">Reference proteome</keyword>
<feature type="compositionally biased region" description="Low complexity" evidence="3">
    <location>
        <begin position="1343"/>
        <end position="1360"/>
    </location>
</feature>
<feature type="region of interest" description="Disordered" evidence="3">
    <location>
        <begin position="379"/>
        <end position="405"/>
    </location>
</feature>
<dbReference type="InterPro" id="IPR042794">
    <property type="entry name" value="Nexmif"/>
</dbReference>
<evidence type="ECO:0000313" key="5">
    <source>
        <dbReference type="EMBL" id="PIO05718.1"/>
    </source>
</evidence>
<dbReference type="GO" id="GO:0033629">
    <property type="term" value="P:negative regulation of cell adhesion mediated by integrin"/>
    <property type="evidence" value="ECO:0007669"/>
    <property type="project" value="TreeGrafter"/>
</dbReference>
<evidence type="ECO:0000256" key="2">
    <source>
        <dbReference type="ARBA" id="ARBA00023242"/>
    </source>
</evidence>
<dbReference type="EMBL" id="KV922497">
    <property type="protein sequence ID" value="PIO05718.1"/>
    <property type="molecule type" value="Genomic_DNA"/>
</dbReference>
<comment type="subcellular location">
    <subcellularLocation>
        <location evidence="1">Nucleus</location>
    </subcellularLocation>
</comment>
<dbReference type="InterPro" id="IPR032757">
    <property type="entry name" value="DUF4683"/>
</dbReference>
<reference evidence="6" key="1">
    <citation type="journal article" date="2017" name="Nat. Commun.">
        <title>The North American bullfrog draft genome provides insight into hormonal regulation of long noncoding RNA.</title>
        <authorList>
            <person name="Hammond S.A."/>
            <person name="Warren R.L."/>
            <person name="Vandervalk B.P."/>
            <person name="Kucuk E."/>
            <person name="Khan H."/>
            <person name="Gibb E.A."/>
            <person name="Pandoh P."/>
            <person name="Kirk H."/>
            <person name="Zhao Y."/>
            <person name="Jones M."/>
            <person name="Mungall A.J."/>
            <person name="Coope R."/>
            <person name="Pleasance S."/>
            <person name="Moore R.A."/>
            <person name="Holt R.A."/>
            <person name="Round J.M."/>
            <person name="Ohora S."/>
            <person name="Walle B.V."/>
            <person name="Veldhoen N."/>
            <person name="Helbing C.C."/>
            <person name="Birol I."/>
        </authorList>
    </citation>
    <scope>NUCLEOTIDE SEQUENCE [LARGE SCALE GENOMIC DNA]</scope>
</reference>
<sequence length="1442" mass="159556">FYRLDANCEVWSEPQNDKLMDSQEDRDSAPQAANTLLINGITEPHDPVDDVKSYDAADASVTFPALTQKELHACHRALPPIISKEPCLLGPPSPLRLSDTAEHVNSDPSAQAISLTTCATKGLSTWSLPSESEKTPFTIMEPGAMSALTGDCLMQQSRTCLGCYIETKDGVDSEPGVSLKMGDISRDYDTCPVTDMGIQCMSTGDSIKYGDQLLSDQLLSFPVHKSQEADKRDQDKSDSETEDPTQKNYYEGLLLDKCNGDEALLSNPNQEWGYFESFISESKIELLDLCSKNELSVNLFSEEDVDNYMFDDDDSTLGSDVCSLKIRYESFQDNVREKTNALQEDAQFNFFPSVFTNCTKKESKVSKKRVTDPSQFKLEEGGIWEEDEDEDEEGESEGMKSTLSKSCSNVDVVQYISTKRSHFLDSVNSAEDSGEYSDDSSCSESSYDVLGDIKDCTRYLSREHSHSLIQPNYGLRAKRKVRYSDDYLYDMDSLENEKVVEKKEGAPDGPKDEDDDDWCPKKRRKVCRKEPPVIIKYIIINRFKGEKHMLVKLGKLNADETTVTLSDDQLSKFQKLAPLKDYWEERRRNTSALNAQRNLNGLENTIPPRKRKGQLANRHRLQRIQTIEQPLGREMLSSYDHRQACSSKHEASLNDVHTLALETSSCVNGLQLADIAEVAPVRCRSLERELKCADRKVIRRIKFKSEARLKCKQLKLEQANAINNTEPVENFPTMENQDSITLLKEETVHSTPDSSHPSQCHADNEAKNSPFLQTTCSPDKPLPSAHISTNVPVLPGGYLQTLLDASDSSSGTAITYFAPHPLGQHSVNIMQTDKQFSSLQLAKSCVLSPPSESELQQSPHHLEMEQSFPDMWHGKPPSSQAEFISNLREVSIISGDFSGSAAVSGADITALGYSQVHPNSTKQLYHKTYLQEGQIQQEDSYSTCHYNSGDSHYVPQRGTLNTDNGRLISFDSVGSLSVSSSNYSSLSLKSCEKDGEDEISDDFLAHCSPKLVIQQSIDEITPLKESTDLLDISNFTPDKFRHSSLSEMSPPDTPNLSPQITGTEVKSVGNLKPFQNGTQAVLNGLEKTKWNCTVLPSQEQINSGFTLNNHQFQFHMFNDEDSAPDKNTCLPGFDESSVPIHAIGKASKSKKKLSATKNAGANQSSTPKSSKKKSPKASKGVDKTQTKAPRQNGSKSSKKGKNDKTLTACSGSDLLKTASPDKQTSTDCMQIFGPGSSKAGKPPAEWTHDKGNNSWPDVKGGNGKNIIDDDQREFEEPSNILSNIASGMADVQRFMMASIEPFYSPMGHSDIPDVLLSPESNSLKLKTLKILASTPQDFKKKVNGSSTGGSKKSSNKGSGKNNAKFGVFDPSCSLSYGGNLHAAFFDKNFGNLGILTNTVPTHKKLYRHKSTSKSLRDENCKGKRIDQAHKDPMVTAAFEKLR</sequence>
<feature type="compositionally biased region" description="Basic and acidic residues" evidence="3">
    <location>
        <begin position="225"/>
        <end position="239"/>
    </location>
</feature>
<feature type="non-terminal residue" evidence="5">
    <location>
        <position position="1"/>
    </location>
</feature>
<feature type="compositionally biased region" description="Polar residues" evidence="3">
    <location>
        <begin position="749"/>
        <end position="758"/>
    </location>
</feature>
<dbReference type="Pfam" id="PF15735">
    <property type="entry name" value="DUF4683"/>
    <property type="match status" value="1"/>
</dbReference>
<dbReference type="Proteomes" id="UP000228934">
    <property type="component" value="Unassembled WGS sequence"/>
</dbReference>
<dbReference type="PANTHER" id="PTHR46946">
    <property type="entry name" value="NEURITE EXTENSION AND MIGRATION FACTOR"/>
    <property type="match status" value="1"/>
</dbReference>
<dbReference type="GO" id="GO:2000048">
    <property type="term" value="P:negative regulation of cell-cell adhesion mediated by cadherin"/>
    <property type="evidence" value="ECO:0007669"/>
    <property type="project" value="TreeGrafter"/>
</dbReference>
<feature type="compositionally biased region" description="Acidic residues" evidence="3">
    <location>
        <begin position="382"/>
        <end position="396"/>
    </location>
</feature>
<feature type="region of interest" description="Disordered" evidence="3">
    <location>
        <begin position="747"/>
        <end position="780"/>
    </location>
</feature>
<feature type="region of interest" description="Disordered" evidence="3">
    <location>
        <begin position="1338"/>
        <end position="1360"/>
    </location>
</feature>
<feature type="region of interest" description="Disordered" evidence="3">
    <location>
        <begin position="1145"/>
        <end position="1263"/>
    </location>
</feature>
<feature type="region of interest" description="Disordered" evidence="3">
    <location>
        <begin position="224"/>
        <end position="246"/>
    </location>
</feature>
<feature type="domain" description="DUF4683" evidence="4">
    <location>
        <begin position="298"/>
        <end position="651"/>
    </location>
</feature>
<dbReference type="GO" id="GO:2001223">
    <property type="term" value="P:negative regulation of neuron migration"/>
    <property type="evidence" value="ECO:0007669"/>
    <property type="project" value="TreeGrafter"/>
</dbReference>
<feature type="region of interest" description="Disordered" evidence="3">
    <location>
        <begin position="499"/>
        <end position="519"/>
    </location>
</feature>
<dbReference type="GO" id="GO:0005634">
    <property type="term" value="C:nucleus"/>
    <property type="evidence" value="ECO:0007669"/>
    <property type="project" value="UniProtKB-SubCell"/>
</dbReference>
<feature type="compositionally biased region" description="Basic and acidic residues" evidence="3">
    <location>
        <begin position="499"/>
        <end position="510"/>
    </location>
</feature>
<proteinExistence type="predicted"/>
<evidence type="ECO:0000313" key="6">
    <source>
        <dbReference type="Proteomes" id="UP000228934"/>
    </source>
</evidence>
<evidence type="ECO:0000259" key="4">
    <source>
        <dbReference type="Pfam" id="PF15735"/>
    </source>
</evidence>
<evidence type="ECO:0000256" key="1">
    <source>
        <dbReference type="ARBA" id="ARBA00004123"/>
    </source>
</evidence>
<feature type="compositionally biased region" description="Low complexity" evidence="3">
    <location>
        <begin position="1155"/>
        <end position="1168"/>
    </location>
</feature>
<evidence type="ECO:0000256" key="3">
    <source>
        <dbReference type="SAM" id="MobiDB-lite"/>
    </source>
</evidence>